<protein>
    <submittedName>
        <fullName evidence="2">Uncharacterized protein</fullName>
    </submittedName>
</protein>
<comment type="caution">
    <text evidence="2">The sequence shown here is derived from an EMBL/GenBank/DDBJ whole genome shotgun (WGS) entry which is preliminary data.</text>
</comment>
<keyword evidence="3" id="KW-1185">Reference proteome</keyword>
<gene>
    <name evidence="2" type="ORF">B0T18DRAFT_146686</name>
</gene>
<feature type="compositionally biased region" description="Pro residues" evidence="1">
    <location>
        <begin position="405"/>
        <end position="416"/>
    </location>
</feature>
<feature type="compositionally biased region" description="Basic residues" evidence="1">
    <location>
        <begin position="16"/>
        <end position="28"/>
    </location>
</feature>
<proteinExistence type="predicted"/>
<feature type="region of interest" description="Disordered" evidence="1">
    <location>
        <begin position="354"/>
        <end position="424"/>
    </location>
</feature>
<dbReference type="AlphaFoldDB" id="A0AA40EVC7"/>
<sequence length="424" mass="46502">MLTPLSESLQKLRRAQRALVRRKRRSRVRVSFQHPASTRGLKADAAKTPTSQRNNSRQNTPLTVPSNSLELCGLRPPIPRREASSFQDQGCCPASTPRPRGPPQAIFEKGTGNSSRLLPENRPYFGTLARSPIRVTPQPESQRVSLTATSGYIRSGDAQEGRPDIPLPGTKQATPARKLSAPPTRPRYTVFPKPENRQRTPAMGSQPAIADLVNSEPARRSLSQQCRLSSLVPPGFLPTTSMKRSQPVKQPPLPRMGSSRAPHLAQASTKRPLRSPSHEVAVDKFARELEEFAEATGVAGKLLAVASEVDRINDSVQTVQDFLPYRTQFREAGLAVTSDDQRPPLTERSHLRLQRNSSNDGRLRFDGGRSLGQGSCSTNKNQGTAVVPEAKASNLRPSAVFQEGRPPPTEPAPPKPTFLSRDRE</sequence>
<name>A0AA40EVC7_9PEZI</name>
<accession>A0AA40EVC7</accession>
<evidence type="ECO:0000256" key="1">
    <source>
        <dbReference type="SAM" id="MobiDB-lite"/>
    </source>
</evidence>
<dbReference type="Proteomes" id="UP001172155">
    <property type="component" value="Unassembled WGS sequence"/>
</dbReference>
<organism evidence="2 3">
    <name type="scientific">Schizothecium vesticola</name>
    <dbReference type="NCBI Taxonomy" id="314040"/>
    <lineage>
        <taxon>Eukaryota</taxon>
        <taxon>Fungi</taxon>
        <taxon>Dikarya</taxon>
        <taxon>Ascomycota</taxon>
        <taxon>Pezizomycotina</taxon>
        <taxon>Sordariomycetes</taxon>
        <taxon>Sordariomycetidae</taxon>
        <taxon>Sordariales</taxon>
        <taxon>Schizotheciaceae</taxon>
        <taxon>Schizothecium</taxon>
    </lineage>
</organism>
<feature type="region of interest" description="Disordered" evidence="1">
    <location>
        <begin position="154"/>
        <end position="207"/>
    </location>
</feature>
<dbReference type="EMBL" id="JAUKUD010000004">
    <property type="protein sequence ID" value="KAK0746239.1"/>
    <property type="molecule type" value="Genomic_DNA"/>
</dbReference>
<feature type="compositionally biased region" description="Polar residues" evidence="1">
    <location>
        <begin position="372"/>
        <end position="384"/>
    </location>
</feature>
<feature type="region of interest" description="Disordered" evidence="1">
    <location>
        <begin position="16"/>
        <end position="68"/>
    </location>
</feature>
<evidence type="ECO:0000313" key="2">
    <source>
        <dbReference type="EMBL" id="KAK0746239.1"/>
    </source>
</evidence>
<reference evidence="2" key="1">
    <citation type="submission" date="2023-06" db="EMBL/GenBank/DDBJ databases">
        <title>Genome-scale phylogeny and comparative genomics of the fungal order Sordariales.</title>
        <authorList>
            <consortium name="Lawrence Berkeley National Laboratory"/>
            <person name="Hensen N."/>
            <person name="Bonometti L."/>
            <person name="Westerberg I."/>
            <person name="Brannstrom I.O."/>
            <person name="Guillou S."/>
            <person name="Cros-Aarteil S."/>
            <person name="Calhoun S."/>
            <person name="Haridas S."/>
            <person name="Kuo A."/>
            <person name="Mondo S."/>
            <person name="Pangilinan J."/>
            <person name="Riley R."/>
            <person name="LaButti K."/>
            <person name="Andreopoulos B."/>
            <person name="Lipzen A."/>
            <person name="Chen C."/>
            <person name="Yanf M."/>
            <person name="Daum C."/>
            <person name="Ng V."/>
            <person name="Clum A."/>
            <person name="Steindorff A."/>
            <person name="Ohm R."/>
            <person name="Martin F."/>
            <person name="Silar P."/>
            <person name="Natvig D."/>
            <person name="Lalanne C."/>
            <person name="Gautier V."/>
            <person name="Ament-velasquez S.L."/>
            <person name="Kruys A."/>
            <person name="Hutchinson M.I."/>
            <person name="Powell A.J."/>
            <person name="Barry K."/>
            <person name="Miller A.N."/>
            <person name="Grigoriev I.V."/>
            <person name="Debuchy R."/>
            <person name="Gladieux P."/>
            <person name="Thoren M.H."/>
            <person name="Johannesson H."/>
        </authorList>
    </citation>
    <scope>NUCLEOTIDE SEQUENCE</scope>
    <source>
        <strain evidence="2">SMH3187-1</strain>
    </source>
</reference>
<feature type="compositionally biased region" description="Polar residues" evidence="1">
    <location>
        <begin position="48"/>
        <end position="68"/>
    </location>
</feature>
<feature type="region of interest" description="Disordered" evidence="1">
    <location>
        <begin position="82"/>
        <end position="119"/>
    </location>
</feature>
<feature type="compositionally biased region" description="Polar residues" evidence="1">
    <location>
        <begin position="238"/>
        <end position="248"/>
    </location>
</feature>
<evidence type="ECO:0000313" key="3">
    <source>
        <dbReference type="Proteomes" id="UP001172155"/>
    </source>
</evidence>
<feature type="region of interest" description="Disordered" evidence="1">
    <location>
        <begin position="230"/>
        <end position="276"/>
    </location>
</feature>